<name>A0A2I1DMZ7_9PROT</name>
<dbReference type="Proteomes" id="UP000234329">
    <property type="component" value="Unassembled WGS sequence"/>
</dbReference>
<dbReference type="InterPro" id="IPR015422">
    <property type="entry name" value="PyrdxlP-dep_Trfase_small"/>
</dbReference>
<comment type="similarity">
    <text evidence="1 2">Belongs to the DegT/DnrJ/EryC1 family.</text>
</comment>
<proteinExistence type="inferred from homology"/>
<dbReference type="PANTHER" id="PTHR30244:SF34">
    <property type="entry name" value="DTDP-4-AMINO-4,6-DIDEOXYGALACTOSE TRANSAMINASE"/>
    <property type="match status" value="1"/>
</dbReference>
<comment type="caution">
    <text evidence="3">The sequence shown here is derived from an EMBL/GenBank/DDBJ whole genome shotgun (WGS) entry which is preliminary data.</text>
</comment>
<dbReference type="Pfam" id="PF01041">
    <property type="entry name" value="DegT_DnrJ_EryC1"/>
    <property type="match status" value="1"/>
</dbReference>
<dbReference type="EMBL" id="MXAV01000020">
    <property type="protein sequence ID" value="PKY11247.1"/>
    <property type="molecule type" value="Genomic_DNA"/>
</dbReference>
<dbReference type="Gene3D" id="3.90.1150.10">
    <property type="entry name" value="Aspartate Aminotransferase, domain 1"/>
    <property type="match status" value="1"/>
</dbReference>
<protein>
    <recommendedName>
        <fullName evidence="5">DegT/DnrJ/EryC1/StrS aminotransferase</fullName>
    </recommendedName>
</protein>
<dbReference type="InterPro" id="IPR015421">
    <property type="entry name" value="PyrdxlP-dep_Trfase_major"/>
</dbReference>
<dbReference type="GO" id="GO:0008483">
    <property type="term" value="F:transaminase activity"/>
    <property type="evidence" value="ECO:0007669"/>
    <property type="project" value="TreeGrafter"/>
</dbReference>
<keyword evidence="4" id="KW-1185">Reference proteome</keyword>
<gene>
    <name evidence="3" type="ORF">B1757_05515</name>
</gene>
<dbReference type="InterPro" id="IPR015424">
    <property type="entry name" value="PyrdxlP-dep_Trfase"/>
</dbReference>
<dbReference type="PANTHER" id="PTHR30244">
    <property type="entry name" value="TRANSAMINASE"/>
    <property type="match status" value="1"/>
</dbReference>
<dbReference type="GO" id="GO:0030170">
    <property type="term" value="F:pyridoxal phosphate binding"/>
    <property type="evidence" value="ECO:0007669"/>
    <property type="project" value="TreeGrafter"/>
</dbReference>
<organism evidence="3 4">
    <name type="scientific">Acidithiobacillus marinus</name>
    <dbReference type="NCBI Taxonomy" id="187490"/>
    <lineage>
        <taxon>Bacteria</taxon>
        <taxon>Pseudomonadati</taxon>
        <taxon>Pseudomonadota</taxon>
        <taxon>Acidithiobacillia</taxon>
        <taxon>Acidithiobacillales</taxon>
        <taxon>Acidithiobacillaceae</taxon>
        <taxon>Acidithiobacillus</taxon>
    </lineage>
</organism>
<evidence type="ECO:0000256" key="1">
    <source>
        <dbReference type="ARBA" id="ARBA00037999"/>
    </source>
</evidence>
<reference evidence="3 4" key="1">
    <citation type="submission" date="2017-03" db="EMBL/GenBank/DDBJ databases">
        <title>Draft genime sequence of the acidophilic sulfur-oxidizing bacterium Acidithiobacillus sp. SH, isolated from seawater.</title>
        <authorList>
            <person name="Sharmin S."/>
            <person name="Tokuhisa M."/>
            <person name="Kanao T."/>
            <person name="Kamimura K."/>
        </authorList>
    </citation>
    <scope>NUCLEOTIDE SEQUENCE [LARGE SCALE GENOMIC DNA]</scope>
    <source>
        <strain evidence="3 4">SH</strain>
    </source>
</reference>
<evidence type="ECO:0000313" key="3">
    <source>
        <dbReference type="EMBL" id="PKY11247.1"/>
    </source>
</evidence>
<evidence type="ECO:0000313" key="4">
    <source>
        <dbReference type="Proteomes" id="UP000234329"/>
    </source>
</evidence>
<dbReference type="Gene3D" id="3.40.640.10">
    <property type="entry name" value="Type I PLP-dependent aspartate aminotransferase-like (Major domain)"/>
    <property type="match status" value="1"/>
</dbReference>
<keyword evidence="2" id="KW-0663">Pyridoxal phosphate</keyword>
<evidence type="ECO:0008006" key="5">
    <source>
        <dbReference type="Google" id="ProtNLM"/>
    </source>
</evidence>
<dbReference type="AlphaFoldDB" id="A0A2I1DMZ7"/>
<accession>A0A2I1DMZ7</accession>
<dbReference type="PIRSF" id="PIRSF000390">
    <property type="entry name" value="PLP_StrS"/>
    <property type="match status" value="1"/>
</dbReference>
<sequence length="384" mass="41994">MSANAIALNGAAPLFDRPLACGQKYFPSRERYEDAFRGIFSRQYYNNNGPLHEQLEAQLQEFLCVRHVICTSNAILGLMITADAMQLHGKVIVPAFAHPGTIQSLRWAGLEPVWCDVDINTHMINPGQAAALIDGDTCAILAVNLWGGACQSTRLQEIAKAHGIRLFFDSSQAFGCMTPAGRVGCFGEAEIFSFHADMILSAGDGGCIATNDDVLALRARSIRPSYGLEHPANIVRVANARLSEAQAAVALMNLEDIAIHQAHNRTLRAAWASGLADIPGLTLYHPVGVKESNWQNLVVIVDELDFGLSRDRLMKLLMVENVLARRCFTQVDYAASLPNTSQLMATCLELPLGAQVTIESIGRICEMLARTQRLADKIWGRHDN</sequence>
<dbReference type="GO" id="GO:0000271">
    <property type="term" value="P:polysaccharide biosynthetic process"/>
    <property type="evidence" value="ECO:0007669"/>
    <property type="project" value="TreeGrafter"/>
</dbReference>
<dbReference type="SUPFAM" id="SSF53383">
    <property type="entry name" value="PLP-dependent transferases"/>
    <property type="match status" value="1"/>
</dbReference>
<dbReference type="RefSeq" id="WP_101537371.1">
    <property type="nucleotide sequence ID" value="NZ_MXAV01000020.1"/>
</dbReference>
<dbReference type="InParanoid" id="A0A2I1DMZ7"/>
<dbReference type="OrthoDB" id="9804264at2"/>
<evidence type="ECO:0000256" key="2">
    <source>
        <dbReference type="RuleBase" id="RU004508"/>
    </source>
</evidence>
<dbReference type="InterPro" id="IPR000653">
    <property type="entry name" value="DegT/StrS_aminotransferase"/>
</dbReference>